<feature type="transmembrane region" description="Helical" evidence="5">
    <location>
        <begin position="32"/>
        <end position="54"/>
    </location>
</feature>
<accession>A0A835YGA9</accession>
<comment type="subcellular location">
    <subcellularLocation>
        <location evidence="1">Membrane</location>
        <topology evidence="1">Multi-pass membrane protein</topology>
    </subcellularLocation>
</comment>
<dbReference type="SUPFAM" id="SSF103481">
    <property type="entry name" value="Multidrug resistance efflux transporter EmrE"/>
    <property type="match status" value="2"/>
</dbReference>
<keyword evidence="4 5" id="KW-0472">Membrane</keyword>
<keyword evidence="3 5" id="KW-1133">Transmembrane helix</keyword>
<dbReference type="Proteomes" id="UP000612055">
    <property type="component" value="Unassembled WGS sequence"/>
</dbReference>
<proteinExistence type="predicted"/>
<evidence type="ECO:0000259" key="6">
    <source>
        <dbReference type="Pfam" id="PF03151"/>
    </source>
</evidence>
<feature type="transmembrane region" description="Helical" evidence="5">
    <location>
        <begin position="216"/>
        <end position="237"/>
    </location>
</feature>
<feature type="transmembrane region" description="Helical" evidence="5">
    <location>
        <begin position="91"/>
        <end position="110"/>
    </location>
</feature>
<dbReference type="OrthoDB" id="10261634at2759"/>
<keyword evidence="2 5" id="KW-0812">Transmembrane</keyword>
<evidence type="ECO:0000256" key="5">
    <source>
        <dbReference type="SAM" id="Phobius"/>
    </source>
</evidence>
<evidence type="ECO:0000256" key="3">
    <source>
        <dbReference type="ARBA" id="ARBA00022989"/>
    </source>
</evidence>
<evidence type="ECO:0000256" key="2">
    <source>
        <dbReference type="ARBA" id="ARBA00022692"/>
    </source>
</evidence>
<reference evidence="7" key="1">
    <citation type="journal article" date="2020" name="bioRxiv">
        <title>Comparative genomics of Chlamydomonas.</title>
        <authorList>
            <person name="Craig R.J."/>
            <person name="Hasan A.R."/>
            <person name="Ness R.W."/>
            <person name="Keightley P.D."/>
        </authorList>
    </citation>
    <scope>NUCLEOTIDE SEQUENCE</scope>
    <source>
        <strain evidence="7">CCAP 11/70</strain>
    </source>
</reference>
<evidence type="ECO:0000256" key="1">
    <source>
        <dbReference type="ARBA" id="ARBA00004141"/>
    </source>
</evidence>
<dbReference type="EMBL" id="JAEHOE010000003">
    <property type="protein sequence ID" value="KAG2500678.1"/>
    <property type="molecule type" value="Genomic_DNA"/>
</dbReference>
<feature type="domain" description="Sugar phosphate transporter" evidence="6">
    <location>
        <begin position="2"/>
        <end position="288"/>
    </location>
</feature>
<dbReference type="InterPro" id="IPR037185">
    <property type="entry name" value="EmrE-like"/>
</dbReference>
<dbReference type="GO" id="GO:0016020">
    <property type="term" value="C:membrane"/>
    <property type="evidence" value="ECO:0007669"/>
    <property type="project" value="UniProtKB-SubCell"/>
</dbReference>
<feature type="transmembrane region" description="Helical" evidence="5">
    <location>
        <begin position="178"/>
        <end position="196"/>
    </location>
</feature>
<feature type="transmembrane region" description="Helical" evidence="5">
    <location>
        <begin position="244"/>
        <end position="265"/>
    </location>
</feature>
<keyword evidence="8" id="KW-1185">Reference proteome</keyword>
<evidence type="ECO:0000313" key="7">
    <source>
        <dbReference type="EMBL" id="KAG2500678.1"/>
    </source>
</evidence>
<comment type="caution">
    <text evidence="7">The sequence shown here is derived from an EMBL/GenBank/DDBJ whole genome shotgun (WGS) entry which is preliminary data.</text>
</comment>
<dbReference type="AlphaFoldDB" id="A0A835YGA9"/>
<gene>
    <name evidence="7" type="ORF">HYH03_001444</name>
</gene>
<sequence length="350" mass="36591">MLVALWYTVNIALVIANKWLISTTGFKSTNLLTLFHMITSTLASGALVAGGVVPWKPLTLPLMGKVAVLSGSFTLSVATCMASLAYLPASFVQALGSTTPAFTAILAFLFQGRREARVTYAACLPVVAGIALASGGEPLFNGLGLALQLVACASRSFKTVLQAVLLTDDRERFHPMTLLAVTSALSALSLVPLVAVTEPGGIKQVLELHLLHPRTFGPLLALSCGCAYLANWTNFIISKRLGALTLQVLGNFKNVVAAAMALAVFGNPVTAMGLLGYAITTAGVFTYSHLVAKFPAHRVPAPLGWLIGLGPAPPRQVGIMPDTDTAAAMGSRKSLSAALVDEERAPLLRA</sequence>
<dbReference type="InterPro" id="IPR050186">
    <property type="entry name" value="TPT_transporter"/>
</dbReference>
<protein>
    <recommendedName>
        <fullName evidence="6">Sugar phosphate transporter domain-containing protein</fullName>
    </recommendedName>
</protein>
<name>A0A835YGA9_9CHLO</name>
<dbReference type="InterPro" id="IPR004853">
    <property type="entry name" value="Sugar_P_trans_dom"/>
</dbReference>
<evidence type="ECO:0000256" key="4">
    <source>
        <dbReference type="ARBA" id="ARBA00023136"/>
    </source>
</evidence>
<organism evidence="7 8">
    <name type="scientific">Edaphochlamys debaryana</name>
    <dbReference type="NCBI Taxonomy" id="47281"/>
    <lineage>
        <taxon>Eukaryota</taxon>
        <taxon>Viridiplantae</taxon>
        <taxon>Chlorophyta</taxon>
        <taxon>core chlorophytes</taxon>
        <taxon>Chlorophyceae</taxon>
        <taxon>CS clade</taxon>
        <taxon>Chlamydomonadales</taxon>
        <taxon>Chlamydomonadales incertae sedis</taxon>
        <taxon>Edaphochlamys</taxon>
    </lineage>
</organism>
<dbReference type="Pfam" id="PF03151">
    <property type="entry name" value="TPT"/>
    <property type="match status" value="1"/>
</dbReference>
<feature type="transmembrane region" description="Helical" evidence="5">
    <location>
        <begin position="66"/>
        <end position="85"/>
    </location>
</feature>
<dbReference type="PANTHER" id="PTHR11132">
    <property type="entry name" value="SOLUTE CARRIER FAMILY 35"/>
    <property type="match status" value="1"/>
</dbReference>
<evidence type="ECO:0000313" key="8">
    <source>
        <dbReference type="Proteomes" id="UP000612055"/>
    </source>
</evidence>
<feature type="transmembrane region" description="Helical" evidence="5">
    <location>
        <begin position="271"/>
        <end position="292"/>
    </location>
</feature>